<evidence type="ECO:0000256" key="15">
    <source>
        <dbReference type="HAMAP-Rule" id="MF_01458"/>
    </source>
</evidence>
<evidence type="ECO:0000256" key="8">
    <source>
        <dbReference type="ARBA" id="ARBA00022801"/>
    </source>
</evidence>
<dbReference type="PANTHER" id="PTHR23076">
    <property type="entry name" value="METALLOPROTEASE M41 FTSH"/>
    <property type="match status" value="1"/>
</dbReference>
<dbReference type="HAMAP" id="MF_01458">
    <property type="entry name" value="FtsH"/>
    <property type="match status" value="1"/>
</dbReference>
<dbReference type="Pfam" id="PF00004">
    <property type="entry name" value="AAA"/>
    <property type="match status" value="1"/>
</dbReference>
<sequence length="675" mass="75006">MENERKQKITKIVLWTILSAVILLIITLLLWNRFKPQVRQGNFQDFVNDIVAASKSIDDNTYLAEVKIDGVQDIAKYTFVENGVARLREVSLGKGVVEKTFLLPDKFYIGDKEYIIANLLKHPGADANVLSTQWSTVGLVLEKPNTFARIALSVLPTLLWIIILFWLYRSMMKRSMNMIGAIGDEKNPAQKIKSDKTFKDVAGNKEAVEEIKEIVDYLKNPKKYEIAGARMPHGILLGGPPGTGKTLLAKATAGEANVPFYFISASNFVEMFVGLGAKRVRTVVDEARKNAPAIIFIDELDAIGRTRGSGIGGGHDEREQTLNQLLVEMDGMKENNGILFFAATNRTDVLDPALTRPGRFDRTITVGLPDVKEREEILNLHAKGKRVSPNVNLAQVAKRTPGYSGAQLENVINEAGLLAVRRDSEIIERDDIDEAIDRVMAGPAKKNRVITKSELTMVAYHEAGHAVVGIKMPGANKVQKITIIPRGQAGGYNLMTPEEEKYNLTKKELIAMITSFMGGRAAEEIIYGKENVSTGASDDLHKATKIARKMVTEWGMSDLGPIQYEQDEGSPFLGRDYLKSAQFSAQVAHEIDIEVRNIITEAEKKAKEIIEENRELHELIKTALLEKETIVAEEIEYIAKNMKLPSESKEEKAENVNLTIDDILDGKSEEKGETM</sequence>
<gene>
    <name evidence="15 17" type="primary">ftsH</name>
    <name evidence="17" type="ORF">MAGb_4360</name>
</gene>
<keyword evidence="8 15" id="KW-0378">Hydrolase</keyword>
<dbReference type="FunFam" id="1.10.8.60:FF:000001">
    <property type="entry name" value="ATP-dependent zinc metalloprotease FtsH"/>
    <property type="match status" value="1"/>
</dbReference>
<dbReference type="GO" id="GO:0004222">
    <property type="term" value="F:metalloendopeptidase activity"/>
    <property type="evidence" value="ECO:0007669"/>
    <property type="project" value="InterPro"/>
</dbReference>
<keyword evidence="5 15" id="KW-0812">Transmembrane</keyword>
<evidence type="ECO:0000256" key="7">
    <source>
        <dbReference type="ARBA" id="ARBA00022741"/>
    </source>
</evidence>
<comment type="function">
    <text evidence="15">Acts as a processive, ATP-dependent zinc metallopeptidase for both cytoplasmic and membrane proteins. Plays a role in the quality control of integral membrane proteins.</text>
</comment>
<dbReference type="FunFam" id="3.40.50.300:FF:000001">
    <property type="entry name" value="ATP-dependent zinc metalloprotease FtsH"/>
    <property type="match status" value="1"/>
</dbReference>
<dbReference type="SUPFAM" id="SSF52540">
    <property type="entry name" value="P-loop containing nucleoside triphosphate hydrolases"/>
    <property type="match status" value="1"/>
</dbReference>
<name>I5D566_MYCAA</name>
<evidence type="ECO:0000256" key="10">
    <source>
        <dbReference type="ARBA" id="ARBA00022840"/>
    </source>
</evidence>
<proteinExistence type="inferred from homology"/>
<feature type="binding site" evidence="15">
    <location>
        <position position="539"/>
    </location>
    <ligand>
        <name>Zn(2+)</name>
        <dbReference type="ChEBI" id="CHEBI:29105"/>
        <note>catalytic</note>
    </ligand>
</feature>
<comment type="subcellular location">
    <subcellularLocation>
        <location evidence="15">Cell membrane</location>
        <topology evidence="15">Multi-pass membrane protein</topology>
        <orientation evidence="15">Cytoplasmic side</orientation>
    </subcellularLocation>
    <subcellularLocation>
        <location evidence="1">Membrane</location>
    </subcellularLocation>
</comment>
<keyword evidence="9 15" id="KW-0862">Zinc</keyword>
<keyword evidence="6 15" id="KW-0479">Metal-binding</keyword>
<dbReference type="FunFam" id="1.20.58.760:FF:000001">
    <property type="entry name" value="ATP-dependent zinc metalloprotease FtsH"/>
    <property type="match status" value="1"/>
</dbReference>
<dbReference type="InterPro" id="IPR005936">
    <property type="entry name" value="FtsH"/>
</dbReference>
<keyword evidence="13 15" id="KW-0472">Membrane</keyword>
<dbReference type="Pfam" id="PF17862">
    <property type="entry name" value="AAA_lid_3"/>
    <property type="match status" value="1"/>
</dbReference>
<dbReference type="GO" id="GO:0006508">
    <property type="term" value="P:proteolysis"/>
    <property type="evidence" value="ECO:0007669"/>
    <property type="project" value="UniProtKB-KW"/>
</dbReference>
<reference evidence="17 18" key="1">
    <citation type="journal article" date="2012" name="Appl. Environ. Microbiol.">
        <title>Emergence of Atypical Mycoplasma agalactiae Strains Harboring a New Prophage and Associated with an Alpine Wild Ungulate Mortality Episode.</title>
        <authorList>
            <person name="Tardy F."/>
            <person name="Baranowski E."/>
            <person name="Nouvel L.X."/>
            <person name="Mick V."/>
            <person name="Manso-Silvan L."/>
            <person name="Thiaucourt F."/>
            <person name="Thebault P."/>
            <person name="Breton M."/>
            <person name="Sirand-Pugnet P."/>
            <person name="Blanchard A."/>
            <person name="Garnier A."/>
            <person name="Gibert P."/>
            <person name="Game Y."/>
            <person name="Poumarat F."/>
            <person name="Citti C."/>
        </authorList>
    </citation>
    <scope>NUCLEOTIDE SEQUENCE [LARGE SCALE GENOMIC DNA]</scope>
    <source>
        <strain evidence="17 18">14628</strain>
    </source>
</reference>
<dbReference type="Gene3D" id="1.10.8.60">
    <property type="match status" value="1"/>
</dbReference>
<comment type="caution">
    <text evidence="17">The sequence shown here is derived from an EMBL/GenBank/DDBJ whole genome shotgun (WGS) entry which is preliminary data.</text>
</comment>
<dbReference type="EMBL" id="AJPR01000011">
    <property type="protein sequence ID" value="EIN14825.1"/>
    <property type="molecule type" value="Genomic_DNA"/>
</dbReference>
<dbReference type="GO" id="GO:0004176">
    <property type="term" value="F:ATP-dependent peptidase activity"/>
    <property type="evidence" value="ECO:0007669"/>
    <property type="project" value="InterPro"/>
</dbReference>
<evidence type="ECO:0000256" key="12">
    <source>
        <dbReference type="ARBA" id="ARBA00023049"/>
    </source>
</evidence>
<evidence type="ECO:0000256" key="2">
    <source>
        <dbReference type="ARBA" id="ARBA00010044"/>
    </source>
</evidence>
<dbReference type="GO" id="GO:0008270">
    <property type="term" value="F:zinc ion binding"/>
    <property type="evidence" value="ECO:0007669"/>
    <property type="project" value="UniProtKB-UniRule"/>
</dbReference>
<feature type="binding site" evidence="15">
    <location>
        <begin position="239"/>
        <end position="246"/>
    </location>
    <ligand>
        <name>ATP</name>
        <dbReference type="ChEBI" id="CHEBI:30616"/>
    </ligand>
</feature>
<keyword evidence="10 15" id="KW-0067">ATP-binding</keyword>
<keyword evidence="17" id="KW-0132">Cell division</keyword>
<evidence type="ECO:0000259" key="16">
    <source>
        <dbReference type="SMART" id="SM00382"/>
    </source>
</evidence>
<dbReference type="GO" id="GO:0005524">
    <property type="term" value="F:ATP binding"/>
    <property type="evidence" value="ECO:0007669"/>
    <property type="project" value="UniProtKB-UniRule"/>
</dbReference>
<feature type="binding site" evidence="15">
    <location>
        <position position="461"/>
    </location>
    <ligand>
        <name>Zn(2+)</name>
        <dbReference type="ChEBI" id="CHEBI:29105"/>
        <note>catalytic</note>
    </ligand>
</feature>
<dbReference type="SUPFAM" id="SSF140990">
    <property type="entry name" value="FtsH protease domain-like"/>
    <property type="match status" value="1"/>
</dbReference>
<feature type="transmembrane region" description="Helical" evidence="15">
    <location>
        <begin position="12"/>
        <end position="31"/>
    </location>
</feature>
<keyword evidence="7 15" id="KW-0547">Nucleotide-binding</keyword>
<dbReference type="InterPro" id="IPR003959">
    <property type="entry name" value="ATPase_AAA_core"/>
</dbReference>
<feature type="active site" evidence="15">
    <location>
        <position position="462"/>
    </location>
</feature>
<comment type="subunit">
    <text evidence="15">Homohexamer.</text>
</comment>
<dbReference type="GO" id="GO:0030163">
    <property type="term" value="P:protein catabolic process"/>
    <property type="evidence" value="ECO:0007669"/>
    <property type="project" value="UniProtKB-UniRule"/>
</dbReference>
<evidence type="ECO:0000256" key="9">
    <source>
        <dbReference type="ARBA" id="ARBA00022833"/>
    </source>
</evidence>
<dbReference type="RefSeq" id="WP_004024179.1">
    <property type="nucleotide sequence ID" value="NZ_AJPR01000011.1"/>
</dbReference>
<dbReference type="AlphaFoldDB" id="I5D566"/>
<dbReference type="NCBIfam" id="TIGR01241">
    <property type="entry name" value="FtsH_fam"/>
    <property type="match status" value="1"/>
</dbReference>
<dbReference type="InterPro" id="IPR000642">
    <property type="entry name" value="Peptidase_M41"/>
</dbReference>
<dbReference type="InterPro" id="IPR041569">
    <property type="entry name" value="AAA_lid_3"/>
</dbReference>
<dbReference type="MEROPS" id="M41.009"/>
<keyword evidence="3 15" id="KW-1003">Cell membrane</keyword>
<feature type="binding site" evidence="15">
    <location>
        <position position="465"/>
    </location>
    <ligand>
        <name>Zn(2+)</name>
        <dbReference type="ChEBI" id="CHEBI:29105"/>
        <note>catalytic</note>
    </ligand>
</feature>
<dbReference type="Proteomes" id="UP000003181">
    <property type="component" value="Unassembled WGS sequence"/>
</dbReference>
<dbReference type="GO" id="GO:0051301">
    <property type="term" value="P:cell division"/>
    <property type="evidence" value="ECO:0007669"/>
    <property type="project" value="UniProtKB-KW"/>
</dbReference>
<evidence type="ECO:0000313" key="18">
    <source>
        <dbReference type="Proteomes" id="UP000003181"/>
    </source>
</evidence>
<evidence type="ECO:0000256" key="14">
    <source>
        <dbReference type="ARBA" id="ARBA00061570"/>
    </source>
</evidence>
<dbReference type="EC" id="3.4.24.-" evidence="15"/>
<dbReference type="CDD" id="cd19501">
    <property type="entry name" value="RecA-like_FtsH"/>
    <property type="match status" value="1"/>
</dbReference>
<feature type="domain" description="AAA+ ATPase" evidence="16">
    <location>
        <begin position="231"/>
        <end position="370"/>
    </location>
</feature>
<evidence type="ECO:0000256" key="4">
    <source>
        <dbReference type="ARBA" id="ARBA00022670"/>
    </source>
</evidence>
<evidence type="ECO:0000313" key="17">
    <source>
        <dbReference type="EMBL" id="EIN14825.1"/>
    </source>
</evidence>
<protein>
    <recommendedName>
        <fullName evidence="15">ATP-dependent zinc metalloprotease FtsH</fullName>
        <ecNumber evidence="15">3.4.24.-</ecNumber>
    </recommendedName>
</protein>
<keyword evidence="11 15" id="KW-1133">Transmembrane helix</keyword>
<organism evidence="17 18">
    <name type="scientific">Mycoplasmopsis agalactiae 14628</name>
    <dbReference type="NCBI Taxonomy" id="1110504"/>
    <lineage>
        <taxon>Bacteria</taxon>
        <taxon>Bacillati</taxon>
        <taxon>Mycoplasmatota</taxon>
        <taxon>Mycoplasmoidales</taxon>
        <taxon>Metamycoplasmataceae</taxon>
        <taxon>Mycoplasmopsis</taxon>
    </lineage>
</organism>
<dbReference type="STRING" id="1110504.MAGb_4360"/>
<dbReference type="Pfam" id="PF01434">
    <property type="entry name" value="Peptidase_M41"/>
    <property type="match status" value="1"/>
</dbReference>
<evidence type="ECO:0000256" key="1">
    <source>
        <dbReference type="ARBA" id="ARBA00004370"/>
    </source>
</evidence>
<evidence type="ECO:0000256" key="6">
    <source>
        <dbReference type="ARBA" id="ARBA00022723"/>
    </source>
</evidence>
<dbReference type="Gene3D" id="1.20.58.760">
    <property type="entry name" value="Peptidase M41"/>
    <property type="match status" value="1"/>
</dbReference>
<dbReference type="SMART" id="SM00382">
    <property type="entry name" value="AAA"/>
    <property type="match status" value="1"/>
</dbReference>
<comment type="cofactor">
    <cofactor evidence="15">
        <name>Zn(2+)</name>
        <dbReference type="ChEBI" id="CHEBI:29105"/>
    </cofactor>
    <text evidence="15">Binds 1 zinc ion per subunit.</text>
</comment>
<keyword evidence="4 15" id="KW-0645">Protease</keyword>
<dbReference type="PANTHER" id="PTHR23076:SF97">
    <property type="entry name" value="ATP-DEPENDENT ZINC METALLOPROTEASE YME1L1"/>
    <property type="match status" value="1"/>
</dbReference>
<dbReference type="InterPro" id="IPR003593">
    <property type="entry name" value="AAA+_ATPase"/>
</dbReference>
<comment type="similarity">
    <text evidence="2 15">In the C-terminal section; belongs to the peptidase M41 family.</text>
</comment>
<evidence type="ECO:0000256" key="11">
    <source>
        <dbReference type="ARBA" id="ARBA00022989"/>
    </source>
</evidence>
<dbReference type="InterPro" id="IPR037219">
    <property type="entry name" value="Peptidase_M41-like"/>
</dbReference>
<evidence type="ECO:0000256" key="3">
    <source>
        <dbReference type="ARBA" id="ARBA00022475"/>
    </source>
</evidence>
<evidence type="ECO:0000256" key="13">
    <source>
        <dbReference type="ARBA" id="ARBA00023136"/>
    </source>
</evidence>
<dbReference type="PATRIC" id="fig|1110504.5.peg.435"/>
<comment type="similarity">
    <text evidence="14 15">In the central section; belongs to the AAA ATPase family.</text>
</comment>
<keyword evidence="12 15" id="KW-0482">Metalloprotease</keyword>
<dbReference type="InterPro" id="IPR027417">
    <property type="entry name" value="P-loop_NTPase"/>
</dbReference>
<dbReference type="Gene3D" id="3.40.50.300">
    <property type="entry name" value="P-loop containing nucleotide triphosphate hydrolases"/>
    <property type="match status" value="1"/>
</dbReference>
<feature type="transmembrane region" description="Helical" evidence="15">
    <location>
        <begin position="147"/>
        <end position="168"/>
    </location>
</feature>
<dbReference type="OrthoDB" id="9809379at2"/>
<evidence type="ECO:0000256" key="5">
    <source>
        <dbReference type="ARBA" id="ARBA00022692"/>
    </source>
</evidence>
<dbReference type="GO" id="GO:0016887">
    <property type="term" value="F:ATP hydrolysis activity"/>
    <property type="evidence" value="ECO:0007669"/>
    <property type="project" value="UniProtKB-UniRule"/>
</dbReference>
<dbReference type="GO" id="GO:0005886">
    <property type="term" value="C:plasma membrane"/>
    <property type="evidence" value="ECO:0007669"/>
    <property type="project" value="UniProtKB-SubCell"/>
</dbReference>
<keyword evidence="17" id="KW-0131">Cell cycle</keyword>
<accession>I5D566</accession>